<keyword evidence="3" id="KW-1185">Reference proteome</keyword>
<evidence type="ECO:0000313" key="3">
    <source>
        <dbReference type="Proteomes" id="UP001163156"/>
    </source>
</evidence>
<evidence type="ECO:0000313" key="2">
    <source>
        <dbReference type="EMBL" id="UZD23567.1"/>
    </source>
</evidence>
<gene>
    <name evidence="2" type="ORF">OM944_03545</name>
</gene>
<evidence type="ECO:0000256" key="1">
    <source>
        <dbReference type="SAM" id="SignalP"/>
    </source>
</evidence>
<proteinExistence type="predicted"/>
<feature type="chain" id="PRO_5045229098" description="LPS export ABC transporter periplasmic protein LptC" evidence="1">
    <location>
        <begin position="20"/>
        <end position="198"/>
    </location>
</feature>
<keyword evidence="1" id="KW-0732">Signal</keyword>
<dbReference type="EMBL" id="CP110226">
    <property type="protein sequence ID" value="UZD23567.1"/>
    <property type="molecule type" value="Genomic_DNA"/>
</dbReference>
<sequence length="198" mass="22565">MKNFTFILFCLLSTFFIMAGCSDGDEKPDEKIKSEYYFRFKVNGILEEYIYQPETQINLTGGKYYNEENQLHIIQVSGHRNIFQPQQNTVVLQLFHTEDIATGITYSNISSPSSVLPQFFGITYIDNDGKTYLATNNNPAFPMWEIASFKFDRIDATGMKGTFSAIGKTYDTTTGQSILTGRVEITDGEFYVPRNNEL</sequence>
<dbReference type="PROSITE" id="PS51257">
    <property type="entry name" value="PROKAR_LIPOPROTEIN"/>
    <property type="match status" value="1"/>
</dbReference>
<name>A0ABY6MIF9_9BACT</name>
<accession>A0ABY6MIF9</accession>
<evidence type="ECO:0008006" key="4">
    <source>
        <dbReference type="Google" id="ProtNLM"/>
    </source>
</evidence>
<organism evidence="2 3">
    <name type="scientific">Algoriphagus halophytocola</name>
    <dbReference type="NCBI Taxonomy" id="2991499"/>
    <lineage>
        <taxon>Bacteria</taxon>
        <taxon>Pseudomonadati</taxon>
        <taxon>Bacteroidota</taxon>
        <taxon>Cytophagia</taxon>
        <taxon>Cytophagales</taxon>
        <taxon>Cyclobacteriaceae</taxon>
        <taxon>Algoriphagus</taxon>
    </lineage>
</organism>
<dbReference type="Proteomes" id="UP001163156">
    <property type="component" value="Chromosome"/>
</dbReference>
<protein>
    <recommendedName>
        <fullName evidence="4">LPS export ABC transporter periplasmic protein LptC</fullName>
    </recommendedName>
</protein>
<feature type="signal peptide" evidence="1">
    <location>
        <begin position="1"/>
        <end position="19"/>
    </location>
</feature>
<dbReference type="RefSeq" id="WP_264810110.1">
    <property type="nucleotide sequence ID" value="NZ_CP110226.1"/>
</dbReference>
<reference evidence="2" key="1">
    <citation type="submission" date="2022-10" db="EMBL/GenBank/DDBJ databases">
        <title>Algoriphagus sp. a novel bacteria isolate from halophytes salicornia europaea.</title>
        <authorList>
            <person name="Peng Y."/>
            <person name="Jiang L."/>
            <person name="Lee J."/>
        </authorList>
    </citation>
    <scope>NUCLEOTIDE SEQUENCE</scope>
    <source>
        <strain evidence="2">TR-M5</strain>
    </source>
</reference>